<comment type="caution">
    <text evidence="2">The sequence shown here is derived from an EMBL/GenBank/DDBJ whole genome shotgun (WGS) entry which is preliminary data.</text>
</comment>
<evidence type="ECO:0000259" key="1">
    <source>
        <dbReference type="Pfam" id="PF00934"/>
    </source>
</evidence>
<feature type="domain" description="PE" evidence="1">
    <location>
        <begin position="73"/>
        <end position="132"/>
    </location>
</feature>
<dbReference type="InterPro" id="IPR000084">
    <property type="entry name" value="PE-PGRS_N"/>
</dbReference>
<dbReference type="RefSeq" id="WP_169383112.1">
    <property type="nucleotide sequence ID" value="NZ_JAAXLA010000039.1"/>
</dbReference>
<dbReference type="Pfam" id="PF00934">
    <property type="entry name" value="PE"/>
    <property type="match status" value="1"/>
</dbReference>
<dbReference type="EMBL" id="JAAXLA010000039">
    <property type="protein sequence ID" value="NMH99625.1"/>
    <property type="molecule type" value="Genomic_DNA"/>
</dbReference>
<name>A0ABX1SDH9_9PSEU</name>
<proteinExistence type="predicted"/>
<accession>A0ABX1SDH9</accession>
<sequence>MAEDGGIAGIGEAFRDLQRVGPDLMLVASEIAVASPGGVGAGAFYIDPERAQECIDRLKAVALDVADVLPSLLTAYFSPPARDEVSANMTQQAWEMLRQSEAFVRAWRDDIASTVAALEQQLAAYRRAETANRAQRA</sequence>
<organism evidence="2 3">
    <name type="scientific">Pseudonocardia acidicola</name>
    <dbReference type="NCBI Taxonomy" id="2724939"/>
    <lineage>
        <taxon>Bacteria</taxon>
        <taxon>Bacillati</taxon>
        <taxon>Actinomycetota</taxon>
        <taxon>Actinomycetes</taxon>
        <taxon>Pseudonocardiales</taxon>
        <taxon>Pseudonocardiaceae</taxon>
        <taxon>Pseudonocardia</taxon>
    </lineage>
</organism>
<protein>
    <submittedName>
        <fullName evidence="2">PE domain-containing protein</fullName>
    </submittedName>
</protein>
<evidence type="ECO:0000313" key="2">
    <source>
        <dbReference type="EMBL" id="NMH99625.1"/>
    </source>
</evidence>
<dbReference type="Proteomes" id="UP000820669">
    <property type="component" value="Unassembled WGS sequence"/>
</dbReference>
<gene>
    <name evidence="2" type="ORF">HF526_20235</name>
</gene>
<keyword evidence="3" id="KW-1185">Reference proteome</keyword>
<evidence type="ECO:0000313" key="3">
    <source>
        <dbReference type="Proteomes" id="UP000820669"/>
    </source>
</evidence>
<reference evidence="2 3" key="1">
    <citation type="submission" date="2020-04" db="EMBL/GenBank/DDBJ databases">
        <authorList>
            <person name="Klaysubun C."/>
            <person name="Duangmal K."/>
            <person name="Lipun K."/>
        </authorList>
    </citation>
    <scope>NUCLEOTIDE SEQUENCE [LARGE SCALE GENOMIC DNA]</scope>
    <source>
        <strain evidence="2 3">K10HN5</strain>
    </source>
</reference>